<feature type="transmembrane region" description="Helical" evidence="1">
    <location>
        <begin position="38"/>
        <end position="57"/>
    </location>
</feature>
<organism evidence="2 3">
    <name type="scientific">Stappia sediminis</name>
    <dbReference type="NCBI Taxonomy" id="2692190"/>
    <lineage>
        <taxon>Bacteria</taxon>
        <taxon>Pseudomonadati</taxon>
        <taxon>Pseudomonadota</taxon>
        <taxon>Alphaproteobacteria</taxon>
        <taxon>Hyphomicrobiales</taxon>
        <taxon>Stappiaceae</taxon>
        <taxon>Stappia</taxon>
    </lineage>
</organism>
<name>A0A7X3S6U2_9HYPH</name>
<dbReference type="GO" id="GO:0032259">
    <property type="term" value="P:methylation"/>
    <property type="evidence" value="ECO:0007669"/>
    <property type="project" value="UniProtKB-KW"/>
</dbReference>
<keyword evidence="2" id="KW-0489">Methyltransferase</keyword>
<dbReference type="Pfam" id="PF20189">
    <property type="entry name" value="DUF6552"/>
    <property type="match status" value="1"/>
</dbReference>
<comment type="caution">
    <text evidence="2">The sequence shown here is derived from an EMBL/GenBank/DDBJ whole genome shotgun (WGS) entry which is preliminary data.</text>
</comment>
<keyword evidence="2" id="KW-0808">Transferase</keyword>
<sequence>METGGTGGTEKLTFCLKWASSILQIFAYGATSFGLTPLNIYLFVIGVVGWFAVGILWKDRAIMLIHFVAFIALVAGISAS</sequence>
<dbReference type="Proteomes" id="UP000433101">
    <property type="component" value="Unassembled WGS sequence"/>
</dbReference>
<keyword evidence="1" id="KW-0472">Membrane</keyword>
<keyword evidence="3" id="KW-1185">Reference proteome</keyword>
<evidence type="ECO:0000256" key="1">
    <source>
        <dbReference type="SAM" id="Phobius"/>
    </source>
</evidence>
<dbReference type="GO" id="GO:0008168">
    <property type="term" value="F:methyltransferase activity"/>
    <property type="evidence" value="ECO:0007669"/>
    <property type="project" value="UniProtKB-KW"/>
</dbReference>
<feature type="transmembrane region" description="Helical" evidence="1">
    <location>
        <begin position="62"/>
        <end position="79"/>
    </location>
</feature>
<dbReference type="AlphaFoldDB" id="A0A7X3S6U2"/>
<dbReference type="EMBL" id="WUMV01000002">
    <property type="protein sequence ID" value="MXN64184.1"/>
    <property type="molecule type" value="Genomic_DNA"/>
</dbReference>
<keyword evidence="1" id="KW-0812">Transmembrane</keyword>
<protein>
    <submittedName>
        <fullName evidence="2">Ubiquinone biosynthesis methyltransferase UbiE</fullName>
    </submittedName>
</protein>
<keyword evidence="2" id="KW-0830">Ubiquinone</keyword>
<dbReference type="InterPro" id="IPR046682">
    <property type="entry name" value="DUF6552"/>
</dbReference>
<evidence type="ECO:0000313" key="3">
    <source>
        <dbReference type="Proteomes" id="UP000433101"/>
    </source>
</evidence>
<gene>
    <name evidence="2" type="ORF">GR183_04655</name>
</gene>
<proteinExistence type="predicted"/>
<reference evidence="2 3" key="1">
    <citation type="submission" date="2019-12" db="EMBL/GenBank/DDBJ databases">
        <authorList>
            <person name="Li M."/>
        </authorList>
    </citation>
    <scope>NUCLEOTIDE SEQUENCE [LARGE SCALE GENOMIC DNA]</scope>
    <source>
        <strain evidence="2 3">GBMRC 2046</strain>
    </source>
</reference>
<accession>A0A7X3S6U2</accession>
<keyword evidence="1" id="KW-1133">Transmembrane helix</keyword>
<evidence type="ECO:0000313" key="2">
    <source>
        <dbReference type="EMBL" id="MXN64184.1"/>
    </source>
</evidence>